<accession>A0A5J4PDM4</accession>
<dbReference type="AlphaFoldDB" id="A0A5J4PDM4"/>
<dbReference type="EMBL" id="SNRY01009427">
    <property type="protein sequence ID" value="KAA6307078.1"/>
    <property type="molecule type" value="Genomic_DNA"/>
</dbReference>
<name>A0A5J4PDM4_9ZZZZ</name>
<comment type="caution">
    <text evidence="1">The sequence shown here is derived from an EMBL/GenBank/DDBJ whole genome shotgun (WGS) entry which is preliminary data.</text>
</comment>
<protein>
    <submittedName>
        <fullName evidence="1">Uncharacterized protein</fullName>
    </submittedName>
</protein>
<evidence type="ECO:0000313" key="1">
    <source>
        <dbReference type="EMBL" id="KAA6307078.1"/>
    </source>
</evidence>
<sequence>MKRGSTDLNKIIEYMDEAMWMLKNNNDAQASPNEKMDIETAKAMANLGKVAVEGYKVKALALGIMSKADNPATTKQLLLESGIANDENK</sequence>
<reference evidence="1" key="1">
    <citation type="submission" date="2019-03" db="EMBL/GenBank/DDBJ databases">
        <title>Single cell metagenomics reveals metabolic interactions within the superorganism composed of flagellate Streblomastix strix and complex community of Bacteroidetes bacteria on its surface.</title>
        <authorList>
            <person name="Treitli S.C."/>
            <person name="Kolisko M."/>
            <person name="Husnik F."/>
            <person name="Keeling P."/>
            <person name="Hampl V."/>
        </authorList>
    </citation>
    <scope>NUCLEOTIDE SEQUENCE</scope>
    <source>
        <strain evidence="1">STM</strain>
    </source>
</reference>
<proteinExistence type="predicted"/>
<gene>
    <name evidence="1" type="ORF">EZS27_041256</name>
</gene>
<organism evidence="1">
    <name type="scientific">termite gut metagenome</name>
    <dbReference type="NCBI Taxonomy" id="433724"/>
    <lineage>
        <taxon>unclassified sequences</taxon>
        <taxon>metagenomes</taxon>
        <taxon>organismal metagenomes</taxon>
    </lineage>
</organism>